<name>A0A8T0VUQ4_PANVG</name>
<sequence>MRGHPALCPERHRLAPSNVSVGNGAAQRSAQFSASAAREQPSKFNQSSVLGVRHEGAAVQVQPERNLFHDLPASMLNQNKAQNTFSSICVVISSLNRSGGGGGGRGRGEDGGHDAGPPASRGHHRRHPPPPAVQVHPPLRRRLQGLAPRHHRPALPRRARARRQPPVSILAHAFLPAAPWPCGDDGFSSEDTALEALPVASPEDDRRRLVRYPATIPAHCGRLLASCAGVLLFKKAAGLYLLCDPVARKWAELPRLPDEYCGDRDPEHGFYFHQPSGEFRLLCCSLTRRIWYVVSTGAAGPRHLKANPDPDLITQFVRPLLTTAAIPVPLHGNLHWPPLWLCAGGETRIMAFNTVSETFLQMAGPKSRTPRMVKLFEMEGQLAAADFGDDKLVDFWFLEDYIGERWAHRYRAASPWKHGSQGRPRNHWGMQSVAVAGDDDGNVIVGNNDALVVYSTRTRKTLKTVDSAVQRKNRMFVSMHVFKGSLVQHPCFVAPTSDDFPLIHSWS</sequence>
<gene>
    <name evidence="2" type="ORF">PVAP13_2NG624900</name>
</gene>
<proteinExistence type="predicted"/>
<dbReference type="PANTHER" id="PTHR31672">
    <property type="entry name" value="BNACNNG10540D PROTEIN"/>
    <property type="match status" value="1"/>
</dbReference>
<reference evidence="2" key="1">
    <citation type="submission" date="2020-05" db="EMBL/GenBank/DDBJ databases">
        <title>WGS assembly of Panicum virgatum.</title>
        <authorList>
            <person name="Lovell J.T."/>
            <person name="Jenkins J."/>
            <person name="Shu S."/>
            <person name="Juenger T.E."/>
            <person name="Schmutz J."/>
        </authorList>
    </citation>
    <scope>NUCLEOTIDE SEQUENCE</scope>
    <source>
        <strain evidence="2">AP13</strain>
    </source>
</reference>
<accession>A0A8T0VUQ4</accession>
<comment type="caution">
    <text evidence="2">The sequence shown here is derived from an EMBL/GenBank/DDBJ whole genome shotgun (WGS) entry which is preliminary data.</text>
</comment>
<feature type="region of interest" description="Disordered" evidence="1">
    <location>
        <begin position="17"/>
        <end position="49"/>
    </location>
</feature>
<organism evidence="2 3">
    <name type="scientific">Panicum virgatum</name>
    <name type="common">Blackwell switchgrass</name>
    <dbReference type="NCBI Taxonomy" id="38727"/>
    <lineage>
        <taxon>Eukaryota</taxon>
        <taxon>Viridiplantae</taxon>
        <taxon>Streptophyta</taxon>
        <taxon>Embryophyta</taxon>
        <taxon>Tracheophyta</taxon>
        <taxon>Spermatophyta</taxon>
        <taxon>Magnoliopsida</taxon>
        <taxon>Liliopsida</taxon>
        <taxon>Poales</taxon>
        <taxon>Poaceae</taxon>
        <taxon>PACMAD clade</taxon>
        <taxon>Panicoideae</taxon>
        <taxon>Panicodae</taxon>
        <taxon>Paniceae</taxon>
        <taxon>Panicinae</taxon>
        <taxon>Panicum</taxon>
        <taxon>Panicum sect. Hiantes</taxon>
    </lineage>
</organism>
<feature type="compositionally biased region" description="Low complexity" evidence="1">
    <location>
        <begin position="25"/>
        <end position="38"/>
    </location>
</feature>
<dbReference type="InterPro" id="IPR050796">
    <property type="entry name" value="SCF_F-box_component"/>
</dbReference>
<evidence type="ECO:0000256" key="1">
    <source>
        <dbReference type="SAM" id="MobiDB-lite"/>
    </source>
</evidence>
<evidence type="ECO:0000313" key="3">
    <source>
        <dbReference type="Proteomes" id="UP000823388"/>
    </source>
</evidence>
<feature type="region of interest" description="Disordered" evidence="1">
    <location>
        <begin position="97"/>
        <end position="138"/>
    </location>
</feature>
<evidence type="ECO:0000313" key="2">
    <source>
        <dbReference type="EMBL" id="KAG2638930.1"/>
    </source>
</evidence>
<dbReference type="Proteomes" id="UP000823388">
    <property type="component" value="Chromosome 2N"/>
</dbReference>
<dbReference type="PANTHER" id="PTHR31672:SF2">
    <property type="entry name" value="F-BOX DOMAIN-CONTAINING PROTEIN"/>
    <property type="match status" value="1"/>
</dbReference>
<keyword evidence="3" id="KW-1185">Reference proteome</keyword>
<protein>
    <recommendedName>
        <fullName evidence="4">F-box associated domain-containing protein</fullName>
    </recommendedName>
</protein>
<dbReference type="AlphaFoldDB" id="A0A8T0VUQ4"/>
<dbReference type="EMBL" id="CM029040">
    <property type="protein sequence ID" value="KAG2638930.1"/>
    <property type="molecule type" value="Genomic_DNA"/>
</dbReference>
<evidence type="ECO:0008006" key="4">
    <source>
        <dbReference type="Google" id="ProtNLM"/>
    </source>
</evidence>